<dbReference type="GO" id="GO:0046856">
    <property type="term" value="P:phosphatidylinositol dephosphorylation"/>
    <property type="evidence" value="ECO:0007669"/>
    <property type="project" value="InterPro"/>
</dbReference>
<evidence type="ECO:0000256" key="4">
    <source>
        <dbReference type="ARBA" id="ARBA00023329"/>
    </source>
</evidence>
<dbReference type="Pfam" id="PF00620">
    <property type="entry name" value="RhoGAP"/>
    <property type="match status" value="1"/>
</dbReference>
<evidence type="ECO:0000313" key="7">
    <source>
        <dbReference type="Proteomes" id="UP000054538"/>
    </source>
</evidence>
<keyword evidence="3" id="KW-0967">Endosome</keyword>
<dbReference type="Pfam" id="PF22669">
    <property type="entry name" value="Exo_endo_phos2"/>
    <property type="match status" value="1"/>
</dbReference>
<dbReference type="Pfam" id="PF21310">
    <property type="entry name" value="OCRL-like_ASH"/>
    <property type="match status" value="1"/>
</dbReference>
<proteinExistence type="predicted"/>
<dbReference type="HOGENOM" id="CLU_006779_0_0_1"/>
<dbReference type="STRING" id="930991.A0A0D0DP38"/>
<dbReference type="EMBL" id="KN825987">
    <property type="protein sequence ID" value="KIK80565.1"/>
    <property type="molecule type" value="Genomic_DNA"/>
</dbReference>
<dbReference type="GO" id="GO:0007165">
    <property type="term" value="P:signal transduction"/>
    <property type="evidence" value="ECO:0007669"/>
    <property type="project" value="InterPro"/>
</dbReference>
<dbReference type="PANTHER" id="PTHR11200">
    <property type="entry name" value="INOSITOL 5-PHOSPHATASE"/>
    <property type="match status" value="1"/>
</dbReference>
<name>A0A0D0DP38_9AGAM</name>
<feature type="domain" description="Rho-GAP" evidence="5">
    <location>
        <begin position="782"/>
        <end position="971"/>
    </location>
</feature>
<dbReference type="InterPro" id="IPR013783">
    <property type="entry name" value="Ig-like_fold"/>
</dbReference>
<dbReference type="OrthoDB" id="7862313at2759"/>
<dbReference type="Gene3D" id="2.60.40.10">
    <property type="entry name" value="Immunoglobulins"/>
    <property type="match status" value="1"/>
</dbReference>
<sequence>MSSTTRQDNIRSLLRSSENLRIVLNVDLIAENASIPPSTRTVHAESSDPLSHQYNIAIVTHKNEVQNSEEGGFLVFNSGAANNALRVDQVLPITEGLSPVVSQVKLATMESRQTDEDPRIPAETAWTITIKRGAQDTTPLSFVVRDSIQRLQSFTAEYRRLSEMTSATHRSGFDFTWLRAYSSEPLSRSLDLRLRNQPLHSRLSSASAGNGDDASDISIIQREWIEQTATAKASNNGTMHLNIRIGSFNVNGKPPSQDLSPWLRSSVSQSRDKAAWISPLELSPVELSSDPLHQGPSTNSVVIFSEQYLRSELGKNNTHVSAAETQDIGDPDLFVLGFQELDLSTEALLYVTSTLKEDVWATAIFAALGEKGVLYEKLASRQLVGMLLVVIVKKTLVSCFSNVWSCHAGAGIMGFMGNKGATAIRLEFTPKPPSDSLATRYRPTILTFVNAHLAAFDEMVDRRNYDFQELSGRLEFPPNGLNGTYPPDSATGDTYSIYQGDVLFWMVHLNYRLDLPDNDIRILLSSHVSGIESIQSLLAHDQATFTGFTEHPITHIPTYRIAIGVPKDRLGYDMKRKPAWTDRILYMSSPGTKLRQLAYRSHPEIVMSDHQPVSADFDISLAMIDEPQYEMSLMELHREFASFAGSGRMPKVKIHPTLVELGNIVYKRSIRREVVVKNEADIPCVFRFVGARADEPLTPQWLHVEPIVGLLRPHESATVTLLAHVDNESAAKLNLGPSRLECTLILHTALGKDHFIVVSGNYQYTCFANTLERLTRLASPIRKLESPEELMPPGKAINAPREVMRLINWMMINVSATDELFEYPAKESLCDTIRECLDTGDEFPRTNPSEDHRDLVVAFASTLVSFLDSLTEPLVPPYLHARCLRTRDKDEAFELLDEFPHECINVWISLTAFLHYNAQQGSSKDSSPNTRRKAQKLAMILAPTLLRDDPTGVHPRVSPLGKSKFLLHFIG</sequence>
<keyword evidence="7" id="KW-1185">Reference proteome</keyword>
<dbReference type="PROSITE" id="PS50238">
    <property type="entry name" value="RHOGAP"/>
    <property type="match status" value="1"/>
</dbReference>
<dbReference type="InterPro" id="IPR008936">
    <property type="entry name" value="Rho_GTPase_activation_prot"/>
</dbReference>
<dbReference type="InterPro" id="IPR036691">
    <property type="entry name" value="Endo/exonu/phosph_ase_sf"/>
</dbReference>
<dbReference type="PANTHER" id="PTHR11200:SF300">
    <property type="entry name" value="TYPE II INOSITOL 1,4,5-TRISPHOSPHATE 5-PHOSPHATASE"/>
    <property type="match status" value="1"/>
</dbReference>
<dbReference type="AlphaFoldDB" id="A0A0D0DP38"/>
<dbReference type="GO" id="GO:0004439">
    <property type="term" value="F:phosphatidylinositol-4,5-bisphosphate 5-phosphatase activity"/>
    <property type="evidence" value="ECO:0007669"/>
    <property type="project" value="TreeGrafter"/>
</dbReference>
<evidence type="ECO:0000256" key="3">
    <source>
        <dbReference type="ARBA" id="ARBA00022753"/>
    </source>
</evidence>
<accession>A0A0D0DP38</accession>
<dbReference type="InterPro" id="IPR000300">
    <property type="entry name" value="IPPc"/>
</dbReference>
<dbReference type="InterPro" id="IPR048869">
    <property type="entry name" value="OCRL-1_2_ASH"/>
</dbReference>
<dbReference type="InterPro" id="IPR000198">
    <property type="entry name" value="RhoGAP_dom"/>
</dbReference>
<dbReference type="InterPro" id="IPR046985">
    <property type="entry name" value="IP5"/>
</dbReference>
<evidence type="ECO:0000313" key="6">
    <source>
        <dbReference type="EMBL" id="KIK80565.1"/>
    </source>
</evidence>
<gene>
    <name evidence="6" type="ORF">PAXRUDRAFT_765418</name>
</gene>
<dbReference type="GO" id="GO:0031901">
    <property type="term" value="C:early endosome membrane"/>
    <property type="evidence" value="ECO:0007669"/>
    <property type="project" value="UniProtKB-SubCell"/>
</dbReference>
<dbReference type="SUPFAM" id="SSF56219">
    <property type="entry name" value="DNase I-like"/>
    <property type="match status" value="1"/>
</dbReference>
<dbReference type="SMART" id="SM00128">
    <property type="entry name" value="IPPc"/>
    <property type="match status" value="1"/>
</dbReference>
<dbReference type="InParanoid" id="A0A0D0DP38"/>
<dbReference type="SUPFAM" id="SSF48350">
    <property type="entry name" value="GTPase activation domain, GAP"/>
    <property type="match status" value="1"/>
</dbReference>
<dbReference type="SMART" id="SM00324">
    <property type="entry name" value="RhoGAP"/>
    <property type="match status" value="1"/>
</dbReference>
<evidence type="ECO:0000259" key="5">
    <source>
        <dbReference type="PROSITE" id="PS50238"/>
    </source>
</evidence>
<reference evidence="6 7" key="1">
    <citation type="submission" date="2014-04" db="EMBL/GenBank/DDBJ databases">
        <authorList>
            <consortium name="DOE Joint Genome Institute"/>
            <person name="Kuo A."/>
            <person name="Kohler A."/>
            <person name="Jargeat P."/>
            <person name="Nagy L.G."/>
            <person name="Floudas D."/>
            <person name="Copeland A."/>
            <person name="Barry K.W."/>
            <person name="Cichocki N."/>
            <person name="Veneault-Fourrey C."/>
            <person name="LaButti K."/>
            <person name="Lindquist E.A."/>
            <person name="Lipzen A."/>
            <person name="Lundell T."/>
            <person name="Morin E."/>
            <person name="Murat C."/>
            <person name="Sun H."/>
            <person name="Tunlid A."/>
            <person name="Henrissat B."/>
            <person name="Grigoriev I.V."/>
            <person name="Hibbett D.S."/>
            <person name="Martin F."/>
            <person name="Nordberg H.P."/>
            <person name="Cantor M.N."/>
            <person name="Hua S.X."/>
        </authorList>
    </citation>
    <scope>NUCLEOTIDE SEQUENCE [LARGE SCALE GENOMIC DNA]</scope>
    <source>
        <strain evidence="6 7">Ve08.2h10</strain>
    </source>
</reference>
<dbReference type="Proteomes" id="UP000054538">
    <property type="component" value="Unassembled WGS sequence"/>
</dbReference>
<dbReference type="Gene3D" id="1.10.555.10">
    <property type="entry name" value="Rho GTPase activation protein"/>
    <property type="match status" value="1"/>
</dbReference>
<comment type="subcellular location">
    <subcellularLocation>
        <location evidence="2">Cytoplasmic vesicle</location>
        <location evidence="2">Phagosome membrane</location>
    </subcellularLocation>
    <subcellularLocation>
        <location evidence="1">Early endosome membrane</location>
    </subcellularLocation>
</comment>
<protein>
    <recommendedName>
        <fullName evidence="5">Rho-GAP domain-containing protein</fullName>
    </recommendedName>
</protein>
<reference evidence="7" key="2">
    <citation type="submission" date="2015-01" db="EMBL/GenBank/DDBJ databases">
        <title>Evolutionary Origins and Diversification of the Mycorrhizal Mutualists.</title>
        <authorList>
            <consortium name="DOE Joint Genome Institute"/>
            <consortium name="Mycorrhizal Genomics Consortium"/>
            <person name="Kohler A."/>
            <person name="Kuo A."/>
            <person name="Nagy L.G."/>
            <person name="Floudas D."/>
            <person name="Copeland A."/>
            <person name="Barry K.W."/>
            <person name="Cichocki N."/>
            <person name="Veneault-Fourrey C."/>
            <person name="LaButti K."/>
            <person name="Lindquist E.A."/>
            <person name="Lipzen A."/>
            <person name="Lundell T."/>
            <person name="Morin E."/>
            <person name="Murat C."/>
            <person name="Riley R."/>
            <person name="Ohm R."/>
            <person name="Sun H."/>
            <person name="Tunlid A."/>
            <person name="Henrissat B."/>
            <person name="Grigoriev I.V."/>
            <person name="Hibbett D.S."/>
            <person name="Martin F."/>
        </authorList>
    </citation>
    <scope>NUCLEOTIDE SEQUENCE [LARGE SCALE GENOMIC DNA]</scope>
    <source>
        <strain evidence="7">Ve08.2h10</strain>
    </source>
</reference>
<dbReference type="Gene3D" id="3.60.10.10">
    <property type="entry name" value="Endonuclease/exonuclease/phosphatase"/>
    <property type="match status" value="1"/>
</dbReference>
<evidence type="ECO:0000256" key="2">
    <source>
        <dbReference type="ARBA" id="ARBA00004580"/>
    </source>
</evidence>
<evidence type="ECO:0000256" key="1">
    <source>
        <dbReference type="ARBA" id="ARBA00004146"/>
    </source>
</evidence>
<keyword evidence="4" id="KW-0968">Cytoplasmic vesicle</keyword>
<organism evidence="6 7">
    <name type="scientific">Paxillus rubicundulus Ve08.2h10</name>
    <dbReference type="NCBI Taxonomy" id="930991"/>
    <lineage>
        <taxon>Eukaryota</taxon>
        <taxon>Fungi</taxon>
        <taxon>Dikarya</taxon>
        <taxon>Basidiomycota</taxon>
        <taxon>Agaricomycotina</taxon>
        <taxon>Agaricomycetes</taxon>
        <taxon>Agaricomycetidae</taxon>
        <taxon>Boletales</taxon>
        <taxon>Paxilineae</taxon>
        <taxon>Paxillaceae</taxon>
        <taxon>Paxillus</taxon>
    </lineage>
</organism>